<dbReference type="InterPro" id="IPR013830">
    <property type="entry name" value="SGNH_hydro"/>
</dbReference>
<dbReference type="GO" id="GO:0004622">
    <property type="term" value="F:phosphatidylcholine lysophospholipase activity"/>
    <property type="evidence" value="ECO:0007669"/>
    <property type="project" value="TreeGrafter"/>
</dbReference>
<dbReference type="EMBL" id="JPDN02000032">
    <property type="protein sequence ID" value="PON23099.1"/>
    <property type="molecule type" value="Genomic_DNA"/>
</dbReference>
<reference evidence="3 4" key="1">
    <citation type="journal article" date="2016" name="Genome Announc.">
        <title>Draft Whole-Genome Sequence of Trichoderma gamsii T6085, a Promising Biocontrol Agent of Fusarium Head Blight on Wheat.</title>
        <authorList>
            <person name="Baroncelli R."/>
            <person name="Zapparata A."/>
            <person name="Piaggeschi G."/>
            <person name="Sarrocco S."/>
            <person name="Vannacci G."/>
        </authorList>
    </citation>
    <scope>NUCLEOTIDE SEQUENCE [LARGE SCALE GENOMIC DNA]</scope>
    <source>
        <strain evidence="3 4">T6085</strain>
    </source>
</reference>
<protein>
    <recommendedName>
        <fullName evidence="2">SGNH hydrolase-type esterase domain-containing protein</fullName>
    </recommendedName>
</protein>
<proteinExistence type="predicted"/>
<evidence type="ECO:0000259" key="2">
    <source>
        <dbReference type="Pfam" id="PF13472"/>
    </source>
</evidence>
<feature type="domain" description="SGNH hydrolase-type esterase" evidence="2">
    <location>
        <begin position="64"/>
        <end position="242"/>
    </location>
</feature>
<evidence type="ECO:0000313" key="3">
    <source>
        <dbReference type="EMBL" id="PON23099.1"/>
    </source>
</evidence>
<sequence length="271" mass="29632">MSGFALCARPALLRSSHQPLRTYTSTVHSSYSTESSSPLSGESHRPTSSSACITKPASLRLMPLGGSITYGVGSSDKNGYRKFLYDMLTTDGHTVEMVGSRKSGAMPNNRNEGWRGFTIDQIDRKARISIPLQMPNLVTINAGSNDCLQDLDIGQIGNRISGLLEYIWSTCPGSTVILSTLLLNSDTLTEQRIVQANAQFQELALQKYKEHKRIVLVDMHGADGPNADELVDGTHPNDSAYRKMASIWHRGFHEAVSKGFLQASITSKGRT</sequence>
<evidence type="ECO:0000313" key="4">
    <source>
        <dbReference type="Proteomes" id="UP000054821"/>
    </source>
</evidence>
<dbReference type="CDD" id="cd01833">
    <property type="entry name" value="XynB_like"/>
    <property type="match status" value="1"/>
</dbReference>
<dbReference type="STRING" id="398673.A0A2P4ZFP1"/>
<comment type="caution">
    <text evidence="3">The sequence shown here is derived from an EMBL/GenBank/DDBJ whole genome shotgun (WGS) entry which is preliminary data.</text>
</comment>
<organism evidence="3 4">
    <name type="scientific">Trichoderma gamsii</name>
    <dbReference type="NCBI Taxonomy" id="398673"/>
    <lineage>
        <taxon>Eukaryota</taxon>
        <taxon>Fungi</taxon>
        <taxon>Dikarya</taxon>
        <taxon>Ascomycota</taxon>
        <taxon>Pezizomycotina</taxon>
        <taxon>Sordariomycetes</taxon>
        <taxon>Hypocreomycetidae</taxon>
        <taxon>Hypocreales</taxon>
        <taxon>Hypocreaceae</taxon>
        <taxon>Trichoderma</taxon>
    </lineage>
</organism>
<keyword evidence="4" id="KW-1185">Reference proteome</keyword>
<dbReference type="SUPFAM" id="SSF52266">
    <property type="entry name" value="SGNH hydrolase"/>
    <property type="match status" value="1"/>
</dbReference>
<dbReference type="PANTHER" id="PTHR30383">
    <property type="entry name" value="THIOESTERASE 1/PROTEASE 1/LYSOPHOSPHOLIPASE L1"/>
    <property type="match status" value="1"/>
</dbReference>
<dbReference type="Gene3D" id="3.40.50.1110">
    <property type="entry name" value="SGNH hydrolase"/>
    <property type="match status" value="1"/>
</dbReference>
<feature type="compositionally biased region" description="Low complexity" evidence="1">
    <location>
        <begin position="23"/>
        <end position="41"/>
    </location>
</feature>
<name>A0A2P4ZFP1_9HYPO</name>
<dbReference type="PANTHER" id="PTHR30383:SF31">
    <property type="entry name" value="SGNH HYDROLASE-TYPE ESTERASE DOMAIN-CONTAINING PROTEIN-RELATED"/>
    <property type="match status" value="1"/>
</dbReference>
<dbReference type="AlphaFoldDB" id="A0A2P4ZFP1"/>
<dbReference type="Pfam" id="PF13472">
    <property type="entry name" value="Lipase_GDSL_2"/>
    <property type="match status" value="1"/>
</dbReference>
<evidence type="ECO:0000256" key="1">
    <source>
        <dbReference type="SAM" id="MobiDB-lite"/>
    </source>
</evidence>
<gene>
    <name evidence="3" type="ORF">TGAM01_v208104</name>
</gene>
<dbReference type="GeneID" id="36347744"/>
<feature type="region of interest" description="Disordered" evidence="1">
    <location>
        <begin position="23"/>
        <end position="51"/>
    </location>
</feature>
<dbReference type="RefSeq" id="XP_024405019.1">
    <property type="nucleotide sequence ID" value="XM_024550249.1"/>
</dbReference>
<dbReference type="InterPro" id="IPR051532">
    <property type="entry name" value="Ester_Hydrolysis_Enzymes"/>
</dbReference>
<accession>A0A2P4ZFP1</accession>
<dbReference type="Proteomes" id="UP000054821">
    <property type="component" value="Unassembled WGS sequence"/>
</dbReference>
<dbReference type="InterPro" id="IPR036514">
    <property type="entry name" value="SGNH_hydro_sf"/>
</dbReference>